<feature type="active site" description="Proton acceptor" evidence="1">
    <location>
        <position position="190"/>
    </location>
</feature>
<dbReference type="SUPFAM" id="SSF52777">
    <property type="entry name" value="CoA-dependent acyltransferases"/>
    <property type="match status" value="1"/>
</dbReference>
<name>A0A252F3Z8_9FIRM</name>
<comment type="caution">
    <text evidence="2">The sequence shown here is derived from an EMBL/GenBank/DDBJ whole genome shotgun (WGS) entry which is preliminary data.</text>
</comment>
<dbReference type="Pfam" id="PF00302">
    <property type="entry name" value="CAT"/>
    <property type="match status" value="1"/>
</dbReference>
<dbReference type="InterPro" id="IPR001707">
    <property type="entry name" value="Cmp_AcTrfase"/>
</dbReference>
<keyword evidence="3" id="KW-1185">Reference proteome</keyword>
<dbReference type="AlphaFoldDB" id="A0A252F3Z8"/>
<dbReference type="PIRSF" id="PIRSF000440">
    <property type="entry name" value="CAT"/>
    <property type="match status" value="1"/>
</dbReference>
<dbReference type="Proteomes" id="UP000194903">
    <property type="component" value="Unassembled WGS sequence"/>
</dbReference>
<dbReference type="InterPro" id="IPR023213">
    <property type="entry name" value="CAT-like_dom_sf"/>
</dbReference>
<keyword evidence="2" id="KW-0808">Transferase</keyword>
<reference evidence="2 3" key="1">
    <citation type="submission" date="2017-05" db="EMBL/GenBank/DDBJ databases">
        <title>Butyricicoccus porcorum sp. nov. a butyrate-producing bacterium from the swine intestinal tract.</title>
        <authorList>
            <person name="Trachsel J."/>
            <person name="Humphrey S."/>
            <person name="Allen H.K."/>
        </authorList>
    </citation>
    <scope>NUCLEOTIDE SEQUENCE [LARGE SCALE GENOMIC DNA]</scope>
    <source>
        <strain evidence="2">BB10</strain>
    </source>
</reference>
<accession>A0A252F3Z8</accession>
<dbReference type="GO" id="GO:0008811">
    <property type="term" value="F:chloramphenicol O-acetyltransferase activity"/>
    <property type="evidence" value="ECO:0007669"/>
    <property type="project" value="InterPro"/>
</dbReference>
<evidence type="ECO:0000313" key="2">
    <source>
        <dbReference type="EMBL" id="OUM20508.1"/>
    </source>
</evidence>
<sequence>MLFHPLDCKTWPRAEHFRYYTDVVRTRYNLNYEIDITALHQHVKQKKLRFYPVALWMVMRVVNDTMELRMATDADGNPGYWEYCVPSYTIFHEDDHTFSDIWTEWNDDFRVFYAQAAEDMGKYAGVKGVKAKAGRPDNFTSLSMLPWLSFTGHGCDTYTAPQMLFPIFLMGKWHARDGRLLLPVSLSLNHAAADGWHAAKAFRDIENLAENPENWLV</sequence>
<dbReference type="SMART" id="SM01059">
    <property type="entry name" value="CAT"/>
    <property type="match status" value="1"/>
</dbReference>
<dbReference type="EMBL" id="NHOC01000005">
    <property type="protein sequence ID" value="OUM20508.1"/>
    <property type="molecule type" value="Genomic_DNA"/>
</dbReference>
<dbReference type="Gene3D" id="3.30.559.10">
    <property type="entry name" value="Chloramphenicol acetyltransferase-like domain"/>
    <property type="match status" value="1"/>
</dbReference>
<organism evidence="2 3">
    <name type="scientific">Butyricicoccus porcorum</name>
    <dbReference type="NCBI Taxonomy" id="1945634"/>
    <lineage>
        <taxon>Bacteria</taxon>
        <taxon>Bacillati</taxon>
        <taxon>Bacillota</taxon>
        <taxon>Clostridia</taxon>
        <taxon>Eubacteriales</taxon>
        <taxon>Butyricicoccaceae</taxon>
        <taxon>Butyricicoccus</taxon>
    </lineage>
</organism>
<dbReference type="RefSeq" id="WP_087018989.1">
    <property type="nucleotide sequence ID" value="NZ_CP178353.1"/>
</dbReference>
<evidence type="ECO:0000313" key="3">
    <source>
        <dbReference type="Proteomes" id="UP000194903"/>
    </source>
</evidence>
<evidence type="ECO:0000256" key="1">
    <source>
        <dbReference type="PIRSR" id="PIRSR000440-1"/>
    </source>
</evidence>
<proteinExistence type="predicted"/>
<protein>
    <submittedName>
        <fullName evidence="2">Chloramphenicol acetyltransferase CAT</fullName>
    </submittedName>
</protein>
<dbReference type="OrthoDB" id="9801766at2"/>
<dbReference type="PANTHER" id="PTHR38474:SF2">
    <property type="entry name" value="CHLORAMPHENICOL ACETYLTRANSFERASE"/>
    <property type="match status" value="1"/>
</dbReference>
<dbReference type="PANTHER" id="PTHR38474">
    <property type="entry name" value="SLR0299 PROTEIN"/>
    <property type="match status" value="1"/>
</dbReference>
<gene>
    <name evidence="2" type="ORF">CBW42_06670</name>
</gene>